<accession>A0ABP4AJ60</accession>
<evidence type="ECO:0000259" key="9">
    <source>
        <dbReference type="PROSITE" id="PS50928"/>
    </source>
</evidence>
<keyword evidence="11" id="KW-1185">Reference proteome</keyword>
<dbReference type="InterPro" id="IPR035906">
    <property type="entry name" value="MetI-like_sf"/>
</dbReference>
<feature type="transmembrane region" description="Helical" evidence="8">
    <location>
        <begin position="27"/>
        <end position="45"/>
    </location>
</feature>
<organism evidence="10 11">
    <name type="scientific">Pseudonocardia zijingensis</name>
    <dbReference type="NCBI Taxonomy" id="153376"/>
    <lineage>
        <taxon>Bacteria</taxon>
        <taxon>Bacillati</taxon>
        <taxon>Actinomycetota</taxon>
        <taxon>Actinomycetes</taxon>
        <taxon>Pseudonocardiales</taxon>
        <taxon>Pseudonocardiaceae</taxon>
        <taxon>Pseudonocardia</taxon>
    </lineage>
</organism>
<evidence type="ECO:0000256" key="5">
    <source>
        <dbReference type="ARBA" id="ARBA00022970"/>
    </source>
</evidence>
<evidence type="ECO:0000256" key="4">
    <source>
        <dbReference type="ARBA" id="ARBA00022692"/>
    </source>
</evidence>
<evidence type="ECO:0000256" key="2">
    <source>
        <dbReference type="ARBA" id="ARBA00022448"/>
    </source>
</evidence>
<dbReference type="Proteomes" id="UP001499967">
    <property type="component" value="Unassembled WGS sequence"/>
</dbReference>
<dbReference type="InterPro" id="IPR010065">
    <property type="entry name" value="AA_ABC_transptr_permease_3TM"/>
</dbReference>
<evidence type="ECO:0000313" key="11">
    <source>
        <dbReference type="Proteomes" id="UP001499967"/>
    </source>
</evidence>
<comment type="similarity">
    <text evidence="8">Belongs to the binding-protein-dependent transport system permease family.</text>
</comment>
<proteinExistence type="inferred from homology"/>
<dbReference type="Gene3D" id="1.10.3720.10">
    <property type="entry name" value="MetI-like"/>
    <property type="match status" value="1"/>
</dbReference>
<dbReference type="InterPro" id="IPR000515">
    <property type="entry name" value="MetI-like"/>
</dbReference>
<gene>
    <name evidence="10" type="ORF">GCM10009559_27820</name>
</gene>
<reference evidence="11" key="1">
    <citation type="journal article" date="2019" name="Int. J. Syst. Evol. Microbiol.">
        <title>The Global Catalogue of Microorganisms (GCM) 10K type strain sequencing project: providing services to taxonomists for standard genome sequencing and annotation.</title>
        <authorList>
            <consortium name="The Broad Institute Genomics Platform"/>
            <consortium name="The Broad Institute Genome Sequencing Center for Infectious Disease"/>
            <person name="Wu L."/>
            <person name="Ma J."/>
        </authorList>
    </citation>
    <scope>NUCLEOTIDE SEQUENCE [LARGE SCALE GENOMIC DNA]</scope>
    <source>
        <strain evidence="11">JCM 11117</strain>
    </source>
</reference>
<dbReference type="NCBIfam" id="TIGR01726">
    <property type="entry name" value="HEQRo_perm_3TM"/>
    <property type="match status" value="1"/>
</dbReference>
<feature type="transmembrane region" description="Helical" evidence="8">
    <location>
        <begin position="151"/>
        <end position="169"/>
    </location>
</feature>
<keyword evidence="6 8" id="KW-1133">Transmembrane helix</keyword>
<evidence type="ECO:0000256" key="8">
    <source>
        <dbReference type="RuleBase" id="RU363032"/>
    </source>
</evidence>
<keyword evidence="4 8" id="KW-0812">Transmembrane</keyword>
<keyword evidence="3" id="KW-1003">Cell membrane</keyword>
<dbReference type="SUPFAM" id="SSF161098">
    <property type="entry name" value="MetI-like"/>
    <property type="match status" value="1"/>
</dbReference>
<comment type="caution">
    <text evidence="10">The sequence shown here is derived from an EMBL/GenBank/DDBJ whole genome shotgun (WGS) entry which is preliminary data.</text>
</comment>
<feature type="transmembrane region" description="Helical" evidence="8">
    <location>
        <begin position="65"/>
        <end position="92"/>
    </location>
</feature>
<keyword evidence="7 8" id="KW-0472">Membrane</keyword>
<dbReference type="PANTHER" id="PTHR30614">
    <property type="entry name" value="MEMBRANE COMPONENT OF AMINO ACID ABC TRANSPORTER"/>
    <property type="match status" value="1"/>
</dbReference>
<comment type="subcellular location">
    <subcellularLocation>
        <location evidence="1 8">Cell membrane</location>
        <topology evidence="1 8">Multi-pass membrane protein</topology>
    </subcellularLocation>
</comment>
<dbReference type="CDD" id="cd06261">
    <property type="entry name" value="TM_PBP2"/>
    <property type="match status" value="1"/>
</dbReference>
<dbReference type="PANTHER" id="PTHR30614:SF0">
    <property type="entry name" value="L-CYSTINE TRANSPORT SYSTEM PERMEASE PROTEIN TCYL"/>
    <property type="match status" value="1"/>
</dbReference>
<evidence type="ECO:0000256" key="3">
    <source>
        <dbReference type="ARBA" id="ARBA00022475"/>
    </source>
</evidence>
<evidence type="ECO:0000256" key="1">
    <source>
        <dbReference type="ARBA" id="ARBA00004651"/>
    </source>
</evidence>
<dbReference type="PROSITE" id="PS50928">
    <property type="entry name" value="ABC_TM1"/>
    <property type="match status" value="1"/>
</dbReference>
<feature type="transmembrane region" description="Helical" evidence="8">
    <location>
        <begin position="252"/>
        <end position="273"/>
    </location>
</feature>
<dbReference type="InterPro" id="IPR043429">
    <property type="entry name" value="ArtM/GltK/GlnP/TcyL/YhdX-like"/>
</dbReference>
<dbReference type="EMBL" id="BAAAHP010000075">
    <property type="protein sequence ID" value="GAA0935936.1"/>
    <property type="molecule type" value="Genomic_DNA"/>
</dbReference>
<sequence>MEGAPVGSAPEHVDVEHARRRHRPGHWVLGAVIFGAAAWIAHFAITNENLEWPVVGQYLFSAQVLQGLLTTLVVSVVTQLIGMAIGTVMALLRLSAFAPARWTATAYVTLFRSVPVLLQLVFWFNLAYLVPTMGIGIPLGPTFFSASTNDVITPPAAAVLGLSLAHGAYMTEIVRGSLTSVGVGQRDAARALGYTPAQTFLRVVLPQAVRVSIPPTGSQFIIAIHGSSLVSVIAVSDLLFSVQNIYERTYQIVPLLLVAVIWYLVVVLVLTFFQQRLERRFSRGHLRDAVARTKSRRPEAALR</sequence>
<protein>
    <submittedName>
        <fullName evidence="10">Amino acid ABC transporter permease</fullName>
    </submittedName>
</protein>
<keyword evidence="2 8" id="KW-0813">Transport</keyword>
<dbReference type="Pfam" id="PF00528">
    <property type="entry name" value="BPD_transp_1"/>
    <property type="match status" value="1"/>
</dbReference>
<evidence type="ECO:0000313" key="10">
    <source>
        <dbReference type="EMBL" id="GAA0935936.1"/>
    </source>
</evidence>
<feature type="domain" description="ABC transmembrane type-1" evidence="9">
    <location>
        <begin position="68"/>
        <end position="274"/>
    </location>
</feature>
<keyword evidence="5" id="KW-0029">Amino-acid transport</keyword>
<evidence type="ECO:0000256" key="6">
    <source>
        <dbReference type="ARBA" id="ARBA00022989"/>
    </source>
</evidence>
<name>A0ABP4AJ60_9PSEU</name>
<evidence type="ECO:0000256" key="7">
    <source>
        <dbReference type="ARBA" id="ARBA00023136"/>
    </source>
</evidence>
<feature type="transmembrane region" description="Helical" evidence="8">
    <location>
        <begin position="104"/>
        <end position="131"/>
    </location>
</feature>
<feature type="transmembrane region" description="Helical" evidence="8">
    <location>
        <begin position="220"/>
        <end position="240"/>
    </location>
</feature>